<proteinExistence type="inferred from homology"/>
<reference evidence="3" key="1">
    <citation type="submission" date="2018-01" db="EMBL/GenBank/DDBJ databases">
        <authorList>
            <person name="Regsiter A."/>
            <person name="William W."/>
        </authorList>
    </citation>
    <scope>NUCLEOTIDE SEQUENCE</scope>
    <source>
        <strain evidence="3">TRIP AH-1</strain>
    </source>
</reference>
<name>A0A445N200_9BACT</name>
<organism evidence="3">
    <name type="scientific">uncultured Desulfobacterium sp</name>
    <dbReference type="NCBI Taxonomy" id="201089"/>
    <lineage>
        <taxon>Bacteria</taxon>
        <taxon>Pseudomonadati</taxon>
        <taxon>Thermodesulfobacteriota</taxon>
        <taxon>Desulfobacteria</taxon>
        <taxon>Desulfobacterales</taxon>
        <taxon>Desulfobacteriaceae</taxon>
        <taxon>Desulfobacterium</taxon>
        <taxon>environmental samples</taxon>
    </lineage>
</organism>
<evidence type="ECO:0000256" key="1">
    <source>
        <dbReference type="ARBA" id="ARBA00005250"/>
    </source>
</evidence>
<evidence type="ECO:0000313" key="3">
    <source>
        <dbReference type="EMBL" id="SPD75732.1"/>
    </source>
</evidence>
<dbReference type="InterPro" id="IPR001279">
    <property type="entry name" value="Metallo-B-lactamas"/>
</dbReference>
<dbReference type="SUPFAM" id="SSF56281">
    <property type="entry name" value="Metallo-hydrolase/oxidoreductase"/>
    <property type="match status" value="1"/>
</dbReference>
<gene>
    <name evidence="3" type="ORF">PITCH_A720072</name>
</gene>
<accession>A0A445N200</accession>
<dbReference type="AlphaFoldDB" id="A0A445N200"/>
<dbReference type="PANTHER" id="PTHR42951">
    <property type="entry name" value="METALLO-BETA-LACTAMASE DOMAIN-CONTAINING"/>
    <property type="match status" value="1"/>
</dbReference>
<comment type="similarity">
    <text evidence="1">Belongs to the metallo-beta-lactamase superfamily. Class-B beta-lactamase family.</text>
</comment>
<dbReference type="InterPro" id="IPR036866">
    <property type="entry name" value="RibonucZ/Hydroxyglut_hydro"/>
</dbReference>
<evidence type="ECO:0000259" key="2">
    <source>
        <dbReference type="SMART" id="SM00849"/>
    </source>
</evidence>
<dbReference type="InterPro" id="IPR050855">
    <property type="entry name" value="NDM-1-like"/>
</dbReference>
<protein>
    <submittedName>
        <fullName evidence="3">Beta-lactamase domain protein</fullName>
    </submittedName>
</protein>
<feature type="domain" description="Metallo-beta-lactamase" evidence="2">
    <location>
        <begin position="20"/>
        <end position="201"/>
    </location>
</feature>
<dbReference type="EMBL" id="OJIN01000217">
    <property type="protein sequence ID" value="SPD75732.1"/>
    <property type="molecule type" value="Genomic_DNA"/>
</dbReference>
<dbReference type="Pfam" id="PF00753">
    <property type="entry name" value="Lactamase_B"/>
    <property type="match status" value="1"/>
</dbReference>
<sequence>MEITCEIFQIGGGGYTSDEDAAVYLINFNGSCAIVDAGCGRALERLMANIRAAGVRPEQIEYLLITHCHFDHTGGVKALKDRIPFKIVSHELEALFLESGDNTVTAARWYGATIEPFHIDIKLSGKREKLQLGERVIEAIHTPGHSPGSVVYLTESEGQRVLFGQDIHGPINPIILSDKDDYIRSLRLLISLEADILCEGHFGIYRGKKNIKRFIESFIPGF</sequence>
<dbReference type="SMART" id="SM00849">
    <property type="entry name" value="Lactamase_B"/>
    <property type="match status" value="1"/>
</dbReference>
<dbReference type="CDD" id="cd06262">
    <property type="entry name" value="metallo-hydrolase-like_MBL-fold"/>
    <property type="match status" value="1"/>
</dbReference>
<dbReference type="GO" id="GO:0017001">
    <property type="term" value="P:antibiotic catabolic process"/>
    <property type="evidence" value="ECO:0007669"/>
    <property type="project" value="UniProtKB-ARBA"/>
</dbReference>
<dbReference type="Gene3D" id="3.60.15.10">
    <property type="entry name" value="Ribonuclease Z/Hydroxyacylglutathione hydrolase-like"/>
    <property type="match status" value="1"/>
</dbReference>
<dbReference type="PANTHER" id="PTHR42951:SF4">
    <property type="entry name" value="ACYL-COENZYME A THIOESTERASE MBLAC2"/>
    <property type="match status" value="1"/>
</dbReference>